<dbReference type="Gene3D" id="3.30.70.120">
    <property type="match status" value="1"/>
</dbReference>
<dbReference type="Proteomes" id="UP000244956">
    <property type="component" value="Unassembled WGS sequence"/>
</dbReference>
<name>A0A2U2B8S8_9BACT</name>
<comment type="similarity">
    <text evidence="1">Belongs to the UPF0166 family.</text>
</comment>
<reference evidence="2 3" key="1">
    <citation type="submission" date="2018-05" db="EMBL/GenBank/DDBJ databases">
        <title>Marinilabilia rubrum sp. nov., isolated from saltern sediment.</title>
        <authorList>
            <person name="Zhang R."/>
        </authorList>
    </citation>
    <scope>NUCLEOTIDE SEQUENCE [LARGE SCALE GENOMIC DNA]</scope>
    <source>
        <strain evidence="2 3">WTE16</strain>
    </source>
</reference>
<evidence type="ECO:0000313" key="2">
    <source>
        <dbReference type="EMBL" id="PWD99446.1"/>
    </source>
</evidence>
<protein>
    <submittedName>
        <fullName evidence="2">Uncharacterized protein</fullName>
    </submittedName>
</protein>
<dbReference type="InterPro" id="IPR003793">
    <property type="entry name" value="UPF0166"/>
</dbReference>
<proteinExistence type="inferred from homology"/>
<dbReference type="Pfam" id="PF02641">
    <property type="entry name" value="DUF190"/>
    <property type="match status" value="1"/>
</dbReference>
<organism evidence="2 3">
    <name type="scientific">Marinilabilia rubra</name>
    <dbReference type="NCBI Taxonomy" id="2162893"/>
    <lineage>
        <taxon>Bacteria</taxon>
        <taxon>Pseudomonadati</taxon>
        <taxon>Bacteroidota</taxon>
        <taxon>Bacteroidia</taxon>
        <taxon>Marinilabiliales</taxon>
        <taxon>Marinilabiliaceae</taxon>
        <taxon>Marinilabilia</taxon>
    </lineage>
</organism>
<accession>A0A2U2B8S8</accession>
<dbReference type="SUPFAM" id="SSF54913">
    <property type="entry name" value="GlnB-like"/>
    <property type="match status" value="1"/>
</dbReference>
<gene>
    <name evidence="2" type="ORF">DDZ16_10590</name>
</gene>
<dbReference type="EMBL" id="QEWP01000007">
    <property type="protein sequence ID" value="PWD99446.1"/>
    <property type="molecule type" value="Genomic_DNA"/>
</dbReference>
<dbReference type="InterPro" id="IPR011322">
    <property type="entry name" value="N-reg_PII-like_a/b"/>
</dbReference>
<dbReference type="RefSeq" id="WP_109264430.1">
    <property type="nucleotide sequence ID" value="NZ_QEWP01000007.1"/>
</dbReference>
<dbReference type="PANTHER" id="PTHR35983:SF1">
    <property type="entry name" value="UPF0166 PROTEIN TM_0021"/>
    <property type="match status" value="1"/>
</dbReference>
<evidence type="ECO:0000256" key="1">
    <source>
        <dbReference type="ARBA" id="ARBA00010554"/>
    </source>
</evidence>
<dbReference type="PANTHER" id="PTHR35983">
    <property type="entry name" value="UPF0166 PROTEIN TM_0021"/>
    <property type="match status" value="1"/>
</dbReference>
<dbReference type="OrthoDB" id="9795599at2"/>
<sequence>MEKEALALRIYISSTDKIGNDLLGEKLVLMAKEKDLAGATARKGIMGFGASSVIHSYKFWEVQEKVPLMVEIIDDAAKIEDFLEEIKPMLEDMKYGCMVVTEKVNMRIYKSGKKKR</sequence>
<dbReference type="InterPro" id="IPR015867">
    <property type="entry name" value="N-reg_PII/ATP_PRibTrfase_C"/>
</dbReference>
<evidence type="ECO:0000313" key="3">
    <source>
        <dbReference type="Proteomes" id="UP000244956"/>
    </source>
</evidence>
<keyword evidence="3" id="KW-1185">Reference proteome</keyword>
<comment type="caution">
    <text evidence="2">The sequence shown here is derived from an EMBL/GenBank/DDBJ whole genome shotgun (WGS) entry which is preliminary data.</text>
</comment>
<dbReference type="AlphaFoldDB" id="A0A2U2B8S8"/>